<keyword evidence="9 11" id="KW-0408">Iron</keyword>
<dbReference type="Pfam" id="PF10418">
    <property type="entry name" value="DHODB_Fe-S_bind"/>
    <property type="match status" value="1"/>
</dbReference>
<dbReference type="UniPathway" id="UPA00070">
    <property type="reaction ID" value="UER00945"/>
</dbReference>
<evidence type="ECO:0000256" key="12">
    <source>
        <dbReference type="PIRSR" id="PIRSR006816-1"/>
    </source>
</evidence>
<dbReference type="GO" id="GO:0016491">
    <property type="term" value="F:oxidoreductase activity"/>
    <property type="evidence" value="ECO:0007669"/>
    <property type="project" value="InterPro"/>
</dbReference>
<feature type="domain" description="FAD-binding FR-type" evidence="14">
    <location>
        <begin position="3"/>
        <end position="103"/>
    </location>
</feature>
<dbReference type="SUPFAM" id="SSF52343">
    <property type="entry name" value="Ferredoxin reductase-like, C-terminal NADP-linked domain"/>
    <property type="match status" value="1"/>
</dbReference>
<dbReference type="EMBL" id="WNBW01000003">
    <property type="protein sequence ID" value="MTU03947.1"/>
    <property type="molecule type" value="Genomic_DNA"/>
</dbReference>
<comment type="caution">
    <text evidence="11">Lacks conserved residue(s) required for the propagation of feature annotation.</text>
</comment>
<evidence type="ECO:0000256" key="7">
    <source>
        <dbReference type="ARBA" id="ARBA00022975"/>
    </source>
</evidence>
<reference evidence="17 18" key="1">
    <citation type="journal article" date="2019" name="Nat. Med.">
        <title>A library of human gut bacterial isolates paired with longitudinal multiomics data enables mechanistic microbiome research.</title>
        <authorList>
            <person name="Poyet M."/>
            <person name="Groussin M."/>
            <person name="Gibbons S.M."/>
            <person name="Avila-Pacheco J."/>
            <person name="Jiang X."/>
            <person name="Kearney S.M."/>
            <person name="Perrotta A.R."/>
            <person name="Berdy B."/>
            <person name="Zhao S."/>
            <person name="Lieberman T.D."/>
            <person name="Swanson P.K."/>
            <person name="Smith M."/>
            <person name="Roesemann S."/>
            <person name="Alexander J.E."/>
            <person name="Rich S.A."/>
            <person name="Livny J."/>
            <person name="Vlamakis H."/>
            <person name="Clish C."/>
            <person name="Bullock K."/>
            <person name="Deik A."/>
            <person name="Scott J."/>
            <person name="Pierce K.A."/>
            <person name="Xavier R.J."/>
            <person name="Alm E.J."/>
        </authorList>
    </citation>
    <scope>NUCLEOTIDE SEQUENCE [LARGE SCALE GENOMIC DNA]</scope>
    <source>
        <strain evidence="15 18">BIOML-A13</strain>
        <strain evidence="16 17">BIOML-A3</strain>
    </source>
</reference>
<dbReference type="Pfam" id="PF00175">
    <property type="entry name" value="NAD_binding_1"/>
    <property type="match status" value="1"/>
</dbReference>
<evidence type="ECO:0000256" key="6">
    <source>
        <dbReference type="ARBA" id="ARBA00022827"/>
    </source>
</evidence>
<feature type="binding site" evidence="11 13">
    <location>
        <position position="243"/>
    </location>
    <ligand>
        <name>[2Fe-2S] cluster</name>
        <dbReference type="ChEBI" id="CHEBI:190135"/>
    </ligand>
</feature>
<evidence type="ECO:0000256" key="8">
    <source>
        <dbReference type="ARBA" id="ARBA00022982"/>
    </source>
</evidence>
<comment type="cofactor">
    <cofactor evidence="11 12">
        <name>FAD</name>
        <dbReference type="ChEBI" id="CHEBI:57692"/>
    </cofactor>
    <text evidence="11 12">Binds 1 FAD per subunit.</text>
</comment>
<dbReference type="GO" id="GO:0009055">
    <property type="term" value="F:electron transfer activity"/>
    <property type="evidence" value="ECO:0007669"/>
    <property type="project" value="UniProtKB-UniRule"/>
</dbReference>
<dbReference type="InterPro" id="IPR017927">
    <property type="entry name" value="FAD-bd_FR_type"/>
</dbReference>
<keyword evidence="3 11" id="KW-0285">Flavoprotein</keyword>
<sequence>MPKTITNATVIGQRVLNATTKLIEVYAPEIAKTAVPGQFVNVQVCKNTAPLLRRPFGVAGVNADNGTFIMIYRIIGEATHILAEVCSGDKLSIVGPLGHGFAMEAERPLLVGGGLGLAPLLYLAEGFCAQNKPIEILMGGRSEEELFWTDLYEDICQNIHITTDDGSCGVQGTVIALLPQLLDSGKYDCVYVCGPVPMMKAVAEVADEKNIKCQVSLEKYMACGLGACLSCSCSGIGKRLKVCTDGPVFWAEEVGEW</sequence>
<evidence type="ECO:0000259" key="14">
    <source>
        <dbReference type="PROSITE" id="PS51384"/>
    </source>
</evidence>
<dbReference type="InterPro" id="IPR050353">
    <property type="entry name" value="PyrK_electron_transfer"/>
</dbReference>
<dbReference type="PIRSF" id="PIRSF006816">
    <property type="entry name" value="Cyc3_hyd_g"/>
    <property type="match status" value="1"/>
</dbReference>
<dbReference type="Proteomes" id="UP000443070">
    <property type="component" value="Unassembled WGS sequence"/>
</dbReference>
<gene>
    <name evidence="11" type="primary">pyrK</name>
    <name evidence="15" type="ORF">GMD11_06355</name>
    <name evidence="16" type="ORF">GMD18_06000</name>
</gene>
<keyword evidence="8 11" id="KW-0249">Electron transport</keyword>
<comment type="cofactor">
    <cofactor evidence="13">
        <name>[2Fe-2S] cluster</name>
        <dbReference type="ChEBI" id="CHEBI:190135"/>
    </cofactor>
    <text evidence="13">Binds 1 [2Fe-2S] cluster per subunit.</text>
</comment>
<evidence type="ECO:0000313" key="18">
    <source>
        <dbReference type="Proteomes" id="UP000484547"/>
    </source>
</evidence>
<dbReference type="InterPro" id="IPR037117">
    <property type="entry name" value="Dihydroorotate_DH_ele_sf"/>
</dbReference>
<dbReference type="GO" id="GO:0046872">
    <property type="term" value="F:metal ion binding"/>
    <property type="evidence" value="ECO:0007669"/>
    <property type="project" value="UniProtKB-KW"/>
</dbReference>
<dbReference type="GO" id="GO:0050660">
    <property type="term" value="F:flavin adenine dinucleotide binding"/>
    <property type="evidence" value="ECO:0007669"/>
    <property type="project" value="InterPro"/>
</dbReference>
<dbReference type="HAMAP" id="MF_01211">
    <property type="entry name" value="DHODB_Fe_S_bind"/>
    <property type="match status" value="1"/>
</dbReference>
<dbReference type="InterPro" id="IPR001433">
    <property type="entry name" value="OxRdtase_FAD/NAD-bd"/>
</dbReference>
<dbReference type="Gene3D" id="2.40.30.10">
    <property type="entry name" value="Translation factors"/>
    <property type="match status" value="1"/>
</dbReference>
<evidence type="ECO:0000313" key="17">
    <source>
        <dbReference type="Proteomes" id="UP000443070"/>
    </source>
</evidence>
<keyword evidence="7 11" id="KW-0665">Pyrimidine biosynthesis</keyword>
<dbReference type="PROSITE" id="PS51384">
    <property type="entry name" value="FAD_FR"/>
    <property type="match status" value="1"/>
</dbReference>
<keyword evidence="2 11" id="KW-0813">Transport</keyword>
<dbReference type="Gene3D" id="3.40.50.80">
    <property type="entry name" value="Nucleotide-binding domain of ferredoxin-NADP reductase (FNR) module"/>
    <property type="match status" value="1"/>
</dbReference>
<comment type="similarity">
    <text evidence="1 11">Belongs to the PyrK family.</text>
</comment>
<dbReference type="InterPro" id="IPR019480">
    <property type="entry name" value="Dihydroorotate_DH_Fe-S-bd"/>
</dbReference>
<dbReference type="CDD" id="cd06218">
    <property type="entry name" value="DHOD_e_trans"/>
    <property type="match status" value="1"/>
</dbReference>
<dbReference type="InterPro" id="IPR023455">
    <property type="entry name" value="Dihydroorotate_DHASE_ETsu"/>
</dbReference>
<dbReference type="PANTHER" id="PTHR43513:SF3">
    <property type="entry name" value="DIHYDROOROTATE DEHYDROGENASE B (NAD(+)), ELECTRON TRANSFER SUBUNIT-RELATED"/>
    <property type="match status" value="1"/>
</dbReference>
<dbReference type="PANTHER" id="PTHR43513">
    <property type="entry name" value="DIHYDROOROTATE DEHYDROGENASE B (NAD(+)), ELECTRON TRANSFER SUBUNIT"/>
    <property type="match status" value="1"/>
</dbReference>
<evidence type="ECO:0000256" key="10">
    <source>
        <dbReference type="ARBA" id="ARBA00023014"/>
    </source>
</evidence>
<comment type="subunit">
    <text evidence="11">Heterotetramer of 2 PyrK and 2 PyrD type B subunits.</text>
</comment>
<dbReference type="GO" id="GO:0044205">
    <property type="term" value="P:'de novo' UMP biosynthetic process"/>
    <property type="evidence" value="ECO:0007669"/>
    <property type="project" value="UniProtKB-UniRule"/>
</dbReference>
<keyword evidence="10 11" id="KW-0411">Iron-sulfur</keyword>
<organism evidence="15 18">
    <name type="scientific">Phascolarctobacterium faecium</name>
    <dbReference type="NCBI Taxonomy" id="33025"/>
    <lineage>
        <taxon>Bacteria</taxon>
        <taxon>Bacillati</taxon>
        <taxon>Bacillota</taxon>
        <taxon>Negativicutes</taxon>
        <taxon>Acidaminococcales</taxon>
        <taxon>Acidaminococcaceae</taxon>
        <taxon>Phascolarctobacterium</taxon>
    </lineage>
</organism>
<dbReference type="AlphaFoldDB" id="A0A7X2XGB6"/>
<protein>
    <recommendedName>
        <fullName evidence="11">Dihydroorotate dehydrogenase B (NAD(+)), electron transfer subunit</fullName>
    </recommendedName>
    <alternativeName>
        <fullName evidence="11">Dihydroorotate oxidase B, electron transfer subunit</fullName>
    </alternativeName>
</protein>
<keyword evidence="17" id="KW-1185">Reference proteome</keyword>
<dbReference type="GO" id="GO:0051537">
    <property type="term" value="F:2 iron, 2 sulfur cluster binding"/>
    <property type="evidence" value="ECO:0007669"/>
    <property type="project" value="UniProtKB-KW"/>
</dbReference>
<comment type="cofactor">
    <cofactor evidence="11">
        <name>[2Fe-2S] cluster</name>
        <dbReference type="ChEBI" id="CHEBI:190135"/>
    </cofactor>
    <text evidence="11">Binds 1 [2Fe-2S] cluster per subunit.</text>
</comment>
<evidence type="ECO:0000256" key="3">
    <source>
        <dbReference type="ARBA" id="ARBA00022630"/>
    </source>
</evidence>
<dbReference type="InterPro" id="IPR039261">
    <property type="entry name" value="FNR_nucleotide-bd"/>
</dbReference>
<evidence type="ECO:0000313" key="16">
    <source>
        <dbReference type="EMBL" id="MTU03947.1"/>
    </source>
</evidence>
<evidence type="ECO:0000256" key="2">
    <source>
        <dbReference type="ARBA" id="ARBA00022448"/>
    </source>
</evidence>
<evidence type="ECO:0000256" key="4">
    <source>
        <dbReference type="ARBA" id="ARBA00022714"/>
    </source>
</evidence>
<dbReference type="Proteomes" id="UP000484547">
    <property type="component" value="Unassembled WGS sequence"/>
</dbReference>
<feature type="binding site" evidence="11 13">
    <location>
        <position position="231"/>
    </location>
    <ligand>
        <name>[2Fe-2S] cluster</name>
        <dbReference type="ChEBI" id="CHEBI:190135"/>
    </ligand>
</feature>
<evidence type="ECO:0000256" key="1">
    <source>
        <dbReference type="ARBA" id="ARBA00006422"/>
    </source>
</evidence>
<comment type="caution">
    <text evidence="15">The sequence shown here is derived from an EMBL/GenBank/DDBJ whole genome shotgun (WGS) entry which is preliminary data.</text>
</comment>
<keyword evidence="4 11" id="KW-0001">2Fe-2S</keyword>
<feature type="binding site" evidence="11 13">
    <location>
        <position position="223"/>
    </location>
    <ligand>
        <name>[2Fe-2S] cluster</name>
        <dbReference type="ChEBI" id="CHEBI:190135"/>
    </ligand>
</feature>
<evidence type="ECO:0000256" key="11">
    <source>
        <dbReference type="HAMAP-Rule" id="MF_01211"/>
    </source>
</evidence>
<comment type="function">
    <text evidence="11">Responsible for channeling the electrons from the oxidation of dihydroorotate from the FMN redox center in the PyrD type B subunit to the ultimate electron acceptor NAD(+).</text>
</comment>
<evidence type="ECO:0000313" key="15">
    <source>
        <dbReference type="EMBL" id="MTT75885.1"/>
    </source>
</evidence>
<keyword evidence="6 11" id="KW-0274">FAD</keyword>
<comment type="pathway">
    <text evidence="11">Pyrimidine metabolism; UMP biosynthesis via de novo pathway; orotate from (S)-dihydroorotate (NAD(+) route): step 1/1.</text>
</comment>
<accession>A0A7X2XGB6</accession>
<dbReference type="InterPro" id="IPR017938">
    <property type="entry name" value="Riboflavin_synthase-like_b-brl"/>
</dbReference>
<evidence type="ECO:0000256" key="13">
    <source>
        <dbReference type="PIRSR" id="PIRSR006816-2"/>
    </source>
</evidence>
<dbReference type="SUPFAM" id="SSF63380">
    <property type="entry name" value="Riboflavin synthase domain-like"/>
    <property type="match status" value="1"/>
</dbReference>
<keyword evidence="5 11" id="KW-0479">Metal-binding</keyword>
<dbReference type="EMBL" id="WNBM01000003">
    <property type="protein sequence ID" value="MTT75885.1"/>
    <property type="molecule type" value="Genomic_DNA"/>
</dbReference>
<dbReference type="RefSeq" id="WP_113077680.1">
    <property type="nucleotide sequence ID" value="NZ_AP025560.1"/>
</dbReference>
<feature type="binding site" evidence="11 13">
    <location>
        <position position="228"/>
    </location>
    <ligand>
        <name>[2Fe-2S] cluster</name>
        <dbReference type="ChEBI" id="CHEBI:190135"/>
    </ligand>
</feature>
<dbReference type="Gene3D" id="2.10.240.10">
    <property type="entry name" value="Dihydroorotate dehydrogenase, electron transfer subunit"/>
    <property type="match status" value="1"/>
</dbReference>
<dbReference type="InterPro" id="IPR012165">
    <property type="entry name" value="Cyt_c3_hydrogenase_gsu"/>
</dbReference>
<evidence type="ECO:0000256" key="9">
    <source>
        <dbReference type="ARBA" id="ARBA00023004"/>
    </source>
</evidence>
<name>A0A7X2XGB6_9FIRM</name>
<feature type="binding site" evidence="11 12">
    <location>
        <begin position="71"/>
        <end position="73"/>
    </location>
    <ligand>
        <name>FAD</name>
        <dbReference type="ChEBI" id="CHEBI:57692"/>
    </ligand>
</feature>
<evidence type="ECO:0000256" key="5">
    <source>
        <dbReference type="ARBA" id="ARBA00022723"/>
    </source>
</evidence>
<proteinExistence type="inferred from homology"/>